<dbReference type="AlphaFoldDB" id="A0A084WNA1"/>
<accession>A0A084WNA1</accession>
<reference evidence="2 4" key="1">
    <citation type="journal article" date="2014" name="BMC Genomics">
        <title>Genome sequence of Anopheles sinensis provides insight into genetics basis of mosquito competence for malaria parasites.</title>
        <authorList>
            <person name="Zhou D."/>
            <person name="Zhang D."/>
            <person name="Ding G."/>
            <person name="Shi L."/>
            <person name="Hou Q."/>
            <person name="Ye Y."/>
            <person name="Xu Y."/>
            <person name="Zhou H."/>
            <person name="Xiong C."/>
            <person name="Li S."/>
            <person name="Yu J."/>
            <person name="Hong S."/>
            <person name="Yu X."/>
            <person name="Zou P."/>
            <person name="Chen C."/>
            <person name="Chang X."/>
            <person name="Wang W."/>
            <person name="Lv Y."/>
            <person name="Sun Y."/>
            <person name="Ma L."/>
            <person name="Shen B."/>
            <person name="Zhu C."/>
        </authorList>
    </citation>
    <scope>NUCLEOTIDE SEQUENCE [LARGE SCALE GENOMIC DNA]</scope>
</reference>
<reference evidence="3" key="2">
    <citation type="submission" date="2020-05" db="UniProtKB">
        <authorList>
            <consortium name="EnsemblMetazoa"/>
        </authorList>
    </citation>
    <scope>IDENTIFICATION</scope>
</reference>
<dbReference type="EnsemblMetazoa" id="ASIC019781-RA">
    <property type="protein sequence ID" value="ASIC019781-PA"/>
    <property type="gene ID" value="ASIC019781"/>
</dbReference>
<evidence type="ECO:0000313" key="4">
    <source>
        <dbReference type="Proteomes" id="UP000030765"/>
    </source>
</evidence>
<gene>
    <name evidence="2" type="ORF">ZHAS_00019781</name>
</gene>
<dbReference type="VEuPathDB" id="VectorBase:ASIC019781"/>
<evidence type="ECO:0000256" key="1">
    <source>
        <dbReference type="SAM" id="MobiDB-lite"/>
    </source>
</evidence>
<organism evidence="2">
    <name type="scientific">Anopheles sinensis</name>
    <name type="common">Mosquito</name>
    <dbReference type="NCBI Taxonomy" id="74873"/>
    <lineage>
        <taxon>Eukaryota</taxon>
        <taxon>Metazoa</taxon>
        <taxon>Ecdysozoa</taxon>
        <taxon>Arthropoda</taxon>
        <taxon>Hexapoda</taxon>
        <taxon>Insecta</taxon>
        <taxon>Pterygota</taxon>
        <taxon>Neoptera</taxon>
        <taxon>Endopterygota</taxon>
        <taxon>Diptera</taxon>
        <taxon>Nematocera</taxon>
        <taxon>Culicoidea</taxon>
        <taxon>Culicidae</taxon>
        <taxon>Anophelinae</taxon>
        <taxon>Anopheles</taxon>
    </lineage>
</organism>
<protein>
    <submittedName>
        <fullName evidence="2 3">Uncharacterized protein</fullName>
    </submittedName>
</protein>
<dbReference type="Proteomes" id="UP000030765">
    <property type="component" value="Unassembled WGS sequence"/>
</dbReference>
<sequence>MNDNKKHMDEIGGALPEEMELDDIEERILAVTQLNNNATSEPECIYIKAEPTAVELQEETGSSDTDSCDQEEGGPSNTQGSNDEEEGGPSNTEAKIDQDIKQVSQTASARQPHDDDKIEILIRQNDAIIKFLSNPA</sequence>
<dbReference type="EMBL" id="KE525352">
    <property type="protein sequence ID" value="KFB51695.1"/>
    <property type="molecule type" value="Genomic_DNA"/>
</dbReference>
<evidence type="ECO:0000313" key="3">
    <source>
        <dbReference type="EnsemblMetazoa" id="ASIC019781-PA"/>
    </source>
</evidence>
<name>A0A084WNA1_ANOSI</name>
<evidence type="ECO:0000313" key="2">
    <source>
        <dbReference type="EMBL" id="KFB51695.1"/>
    </source>
</evidence>
<proteinExistence type="predicted"/>
<feature type="region of interest" description="Disordered" evidence="1">
    <location>
        <begin position="55"/>
        <end position="118"/>
    </location>
</feature>
<dbReference type="EMBL" id="ATLV01024580">
    <property type="status" value="NOT_ANNOTATED_CDS"/>
    <property type="molecule type" value="Genomic_DNA"/>
</dbReference>
<keyword evidence="4" id="KW-1185">Reference proteome</keyword>